<evidence type="ECO:0000313" key="4">
    <source>
        <dbReference type="Ensembl" id="ENSHHUP00000029612.1"/>
    </source>
</evidence>
<organism evidence="4 5">
    <name type="scientific">Hucho hucho</name>
    <name type="common">huchen</name>
    <dbReference type="NCBI Taxonomy" id="62062"/>
    <lineage>
        <taxon>Eukaryota</taxon>
        <taxon>Metazoa</taxon>
        <taxon>Chordata</taxon>
        <taxon>Craniata</taxon>
        <taxon>Vertebrata</taxon>
        <taxon>Euteleostomi</taxon>
        <taxon>Actinopterygii</taxon>
        <taxon>Neopterygii</taxon>
        <taxon>Teleostei</taxon>
        <taxon>Protacanthopterygii</taxon>
        <taxon>Salmoniformes</taxon>
        <taxon>Salmonidae</taxon>
        <taxon>Salmoninae</taxon>
        <taxon>Hucho</taxon>
    </lineage>
</organism>
<dbReference type="GO" id="GO:0004222">
    <property type="term" value="F:metalloendopeptidase activity"/>
    <property type="evidence" value="ECO:0007669"/>
    <property type="project" value="InterPro"/>
</dbReference>
<proteinExistence type="predicted"/>
<dbReference type="InterPro" id="IPR001590">
    <property type="entry name" value="Peptidase_M12B"/>
</dbReference>
<feature type="transmembrane region" description="Helical" evidence="2">
    <location>
        <begin position="92"/>
        <end position="114"/>
    </location>
</feature>
<protein>
    <recommendedName>
        <fullName evidence="3">Peptidase M12B domain-containing protein</fullName>
    </recommendedName>
</protein>
<feature type="domain" description="Peptidase M12B" evidence="3">
    <location>
        <begin position="56"/>
        <end position="97"/>
    </location>
</feature>
<keyword evidence="5" id="KW-1185">Reference proteome</keyword>
<evidence type="ECO:0000259" key="3">
    <source>
        <dbReference type="Pfam" id="PF01421"/>
    </source>
</evidence>
<reference evidence="4" key="3">
    <citation type="submission" date="2025-09" db="UniProtKB">
        <authorList>
            <consortium name="Ensembl"/>
        </authorList>
    </citation>
    <scope>IDENTIFICATION</scope>
</reference>
<reference evidence="5" key="1">
    <citation type="submission" date="2018-06" db="EMBL/GenBank/DDBJ databases">
        <title>Genome assembly of Danube salmon.</title>
        <authorList>
            <person name="Macqueen D.J."/>
            <person name="Gundappa M.K."/>
        </authorList>
    </citation>
    <scope>NUCLEOTIDE SEQUENCE [LARGE SCALE GENOMIC DNA]</scope>
</reference>
<name>A0A4W5LUF9_9TELE</name>
<dbReference type="GO" id="GO:0006508">
    <property type="term" value="P:proteolysis"/>
    <property type="evidence" value="ECO:0007669"/>
    <property type="project" value="InterPro"/>
</dbReference>
<dbReference type="Proteomes" id="UP000314982">
    <property type="component" value="Unassembled WGS sequence"/>
</dbReference>
<dbReference type="Pfam" id="PF01421">
    <property type="entry name" value="Reprolysin"/>
    <property type="match status" value="1"/>
</dbReference>
<evidence type="ECO:0000256" key="1">
    <source>
        <dbReference type="SAM" id="MobiDB-lite"/>
    </source>
</evidence>
<dbReference type="Ensembl" id="ENSHHUT00000030841.1">
    <property type="protein sequence ID" value="ENSHHUP00000029612.1"/>
    <property type="gene ID" value="ENSHHUG00000018872.1"/>
</dbReference>
<reference evidence="4" key="2">
    <citation type="submission" date="2025-08" db="UniProtKB">
        <authorList>
            <consortium name="Ensembl"/>
        </authorList>
    </citation>
    <scope>IDENTIFICATION</scope>
</reference>
<keyword evidence="2" id="KW-0472">Membrane</keyword>
<feature type="compositionally biased region" description="Pro residues" evidence="1">
    <location>
        <begin position="21"/>
        <end position="31"/>
    </location>
</feature>
<dbReference type="Gene3D" id="3.40.390.10">
    <property type="entry name" value="Collagenase (Catalytic Domain)"/>
    <property type="match status" value="1"/>
</dbReference>
<dbReference type="AlphaFoldDB" id="A0A4W5LUF9"/>
<evidence type="ECO:0000313" key="5">
    <source>
        <dbReference type="Proteomes" id="UP000314982"/>
    </source>
</evidence>
<dbReference type="SUPFAM" id="SSF55486">
    <property type="entry name" value="Metalloproteases ('zincins'), catalytic domain"/>
    <property type="match status" value="1"/>
</dbReference>
<feature type="region of interest" description="Disordered" evidence="1">
    <location>
        <begin position="17"/>
        <end position="48"/>
    </location>
</feature>
<keyword evidence="2" id="KW-0812">Transmembrane</keyword>
<keyword evidence="2" id="KW-1133">Transmembrane helix</keyword>
<sequence length="125" mass="13963">MIYKSAGQEAAASFLPNVDLPEPPFPSPPFPGSTVIHRRKKRQAPRVGGSVDEETKYIELMVINDHLMYKKHRLSVGQTNNYAKSVVNMADMVSYLNIIFLVLDILSASSGYLASMSYIRLETVE</sequence>
<evidence type="ECO:0000256" key="2">
    <source>
        <dbReference type="SAM" id="Phobius"/>
    </source>
</evidence>
<dbReference type="InterPro" id="IPR024079">
    <property type="entry name" value="MetalloPept_cat_dom_sf"/>
</dbReference>
<accession>A0A4W5LUF9</accession>